<feature type="domain" description="Clr5" evidence="2">
    <location>
        <begin position="1"/>
        <end position="54"/>
    </location>
</feature>
<dbReference type="STRING" id="857340.A0A086SV40"/>
<evidence type="ECO:0000313" key="3">
    <source>
        <dbReference type="EMBL" id="KFH40972.1"/>
    </source>
</evidence>
<organism evidence="3 4">
    <name type="scientific">Hapsidospora chrysogenum (strain ATCC 11550 / CBS 779.69 / DSM 880 / IAM 14645 / JCM 23072 / IMI 49137)</name>
    <name type="common">Acremonium chrysogenum</name>
    <dbReference type="NCBI Taxonomy" id="857340"/>
    <lineage>
        <taxon>Eukaryota</taxon>
        <taxon>Fungi</taxon>
        <taxon>Dikarya</taxon>
        <taxon>Ascomycota</taxon>
        <taxon>Pezizomycotina</taxon>
        <taxon>Sordariomycetes</taxon>
        <taxon>Hypocreomycetidae</taxon>
        <taxon>Hypocreales</taxon>
        <taxon>Bionectriaceae</taxon>
        <taxon>Hapsidospora</taxon>
    </lineage>
</organism>
<dbReference type="HOGENOM" id="CLU_1277295_0_0_1"/>
<evidence type="ECO:0000259" key="2">
    <source>
        <dbReference type="Pfam" id="PF14420"/>
    </source>
</evidence>
<dbReference type="Pfam" id="PF14420">
    <property type="entry name" value="Clr5"/>
    <property type="match status" value="1"/>
</dbReference>
<protein>
    <recommendedName>
        <fullName evidence="2">Clr5 domain-containing protein</fullName>
    </recommendedName>
</protein>
<keyword evidence="4" id="KW-1185">Reference proteome</keyword>
<evidence type="ECO:0000256" key="1">
    <source>
        <dbReference type="SAM" id="MobiDB-lite"/>
    </source>
</evidence>
<dbReference type="PANTHER" id="PTHR38788:SF3">
    <property type="entry name" value="CLR5 DOMAIN-CONTAINING PROTEIN"/>
    <property type="match status" value="1"/>
</dbReference>
<reference evidence="4" key="1">
    <citation type="journal article" date="2014" name="Genome Announc.">
        <title>Genome sequence and annotation of Acremonium chrysogenum, producer of the beta-lactam antibiotic cephalosporin C.</title>
        <authorList>
            <person name="Terfehr D."/>
            <person name="Dahlmann T.A."/>
            <person name="Specht T."/>
            <person name="Zadra I."/>
            <person name="Kuernsteiner H."/>
            <person name="Kueck U."/>
        </authorList>
    </citation>
    <scope>NUCLEOTIDE SEQUENCE [LARGE SCALE GENOMIC DNA]</scope>
    <source>
        <strain evidence="4">ATCC 11550 / CBS 779.69 / DSM 880 / IAM 14645 / JCM 23072 / IMI 49137</strain>
    </source>
</reference>
<dbReference type="OrthoDB" id="4115389at2759"/>
<accession>A0A086SV40</accession>
<dbReference type="PANTHER" id="PTHR38788">
    <property type="entry name" value="CLR5 DOMAIN-CONTAINING PROTEIN"/>
    <property type="match status" value="1"/>
</dbReference>
<gene>
    <name evidence="3" type="ORF">ACRE_083390</name>
</gene>
<name>A0A086SV40_HAPC1</name>
<dbReference type="Proteomes" id="UP000029964">
    <property type="component" value="Unassembled WGS sequence"/>
</dbReference>
<evidence type="ECO:0000313" key="4">
    <source>
        <dbReference type="Proteomes" id="UP000029964"/>
    </source>
</evidence>
<comment type="caution">
    <text evidence="3">The sequence shown here is derived from an EMBL/GenBank/DDBJ whole genome shotgun (WGS) entry which is preliminary data.</text>
</comment>
<dbReference type="InterPro" id="IPR025676">
    <property type="entry name" value="Clr5_dom"/>
</dbReference>
<dbReference type="AlphaFoldDB" id="A0A086SV40"/>
<dbReference type="EMBL" id="JPKY01000154">
    <property type="protein sequence ID" value="KFH40972.1"/>
    <property type="molecule type" value="Genomic_DNA"/>
</dbReference>
<sequence>MVKPWKEFRQEITRLYIQEGRTLAEVRAMMRERHGFQASIRSYRQHFERWDLQKYNCKKRQQRRQQQRYAGGDRGSSMLPSPPRTPLLASSRHHADDTRGPLVVAATAGHRLPHAPSPHYFFDEPMSPLDGFERTPTSQQFDPARYAQRRLSAEGEGYGQLALPPGAAWSPAVESPGSSASGPFSPLFGQASFAAPPVTLAESHHHLALSGFDIGS</sequence>
<feature type="region of interest" description="Disordered" evidence="1">
    <location>
        <begin position="58"/>
        <end position="96"/>
    </location>
</feature>
<proteinExistence type="predicted"/>